<dbReference type="EMBL" id="CP000614">
    <property type="protein sequence ID" value="ABO55079.1"/>
    <property type="molecule type" value="Genomic_DNA"/>
</dbReference>
<accession>A4JFM6</accession>
<proteinExistence type="predicted"/>
<dbReference type="Pfam" id="PF13384">
    <property type="entry name" value="HTH_23"/>
    <property type="match status" value="1"/>
</dbReference>
<feature type="region of interest" description="Disordered" evidence="1">
    <location>
        <begin position="177"/>
        <end position="197"/>
    </location>
</feature>
<dbReference type="HOGENOM" id="CLU_1381849_0_0_4"/>
<reference evidence="3" key="1">
    <citation type="submission" date="2007-03" db="EMBL/GenBank/DDBJ databases">
        <title>Complete sequence of chromosome 1 of Burkholderia vietnamiensis G4.</title>
        <authorList>
            <consortium name="US DOE Joint Genome Institute"/>
            <person name="Copeland A."/>
            <person name="Lucas S."/>
            <person name="Lapidus A."/>
            <person name="Barry K."/>
            <person name="Detter J.C."/>
            <person name="Glavina del Rio T."/>
            <person name="Hammon N."/>
            <person name="Israni S."/>
            <person name="Dalin E."/>
            <person name="Tice H."/>
            <person name="Pitluck S."/>
            <person name="Chain P."/>
            <person name="Malfatti S."/>
            <person name="Shin M."/>
            <person name="Vergez L."/>
            <person name="Schmutz J."/>
            <person name="Larimer F."/>
            <person name="Land M."/>
            <person name="Hauser L."/>
            <person name="Kyrpides N."/>
            <person name="Tiedje J."/>
            <person name="Richardson P."/>
        </authorList>
    </citation>
    <scope>NUCLEOTIDE SEQUENCE [LARGE SCALE GENOMIC DNA]</scope>
    <source>
        <strain evidence="3">G4 / LMG 22486</strain>
    </source>
</reference>
<evidence type="ECO:0000256" key="1">
    <source>
        <dbReference type="SAM" id="MobiDB-lite"/>
    </source>
</evidence>
<evidence type="ECO:0000313" key="3">
    <source>
        <dbReference type="Proteomes" id="UP000002287"/>
    </source>
</evidence>
<name>A4JFM6_BURVG</name>
<evidence type="ECO:0008006" key="4">
    <source>
        <dbReference type="Google" id="ProtNLM"/>
    </source>
</evidence>
<dbReference type="Proteomes" id="UP000002287">
    <property type="component" value="Chromosome 1"/>
</dbReference>
<dbReference type="AlphaFoldDB" id="A4JFM6"/>
<organism evidence="2 3">
    <name type="scientific">Burkholderia vietnamiensis (strain G4 / LMG 22486)</name>
    <name type="common">Burkholderia cepacia (strain R1808)</name>
    <dbReference type="NCBI Taxonomy" id="269482"/>
    <lineage>
        <taxon>Bacteria</taxon>
        <taxon>Pseudomonadati</taxon>
        <taxon>Pseudomonadota</taxon>
        <taxon>Betaproteobacteria</taxon>
        <taxon>Burkholderiales</taxon>
        <taxon>Burkholderiaceae</taxon>
        <taxon>Burkholderia</taxon>
        <taxon>Burkholderia cepacia complex</taxon>
    </lineage>
</organism>
<protein>
    <recommendedName>
        <fullName evidence="4">Homeodomain-like domain-containing protein</fullName>
    </recommendedName>
</protein>
<evidence type="ECO:0000313" key="2">
    <source>
        <dbReference type="EMBL" id="ABO55079.1"/>
    </source>
</evidence>
<sequence>MLGEGRSRRETALAAGVTLSLLDSAIVRDESLQAAARAGAERQTAERAQKRRAAIIDLVDAGLNIAEIAVRLDRQVSTIERWIADDRTLRAALRARHAKTTATGSRVERPPRRAPSGPKVDRVRALREACQSAAAEFLRQGLTRAQTARRVGVTPGTICKWIAERQDLRDAEIAGRALDSAGVPPPLGTSASGARRL</sequence>
<gene>
    <name evidence="2" type="ordered locus">Bcep1808_2077</name>
</gene>
<feature type="region of interest" description="Disordered" evidence="1">
    <location>
        <begin position="96"/>
        <end position="120"/>
    </location>
</feature>
<dbReference type="KEGG" id="bvi:Bcep1808_2077"/>